<gene>
    <name evidence="1" type="ORF">HMPREF0665_01187</name>
</gene>
<dbReference type="AlphaFoldDB" id="D7NCC4"/>
<accession>D7NCC4</accession>
<dbReference type="RefSeq" id="WP_004377473.1">
    <property type="nucleotide sequence ID" value="NZ_GL349566.1"/>
</dbReference>
<dbReference type="EMBL" id="GL349566">
    <property type="protein sequence ID" value="EFI48812.1"/>
    <property type="molecule type" value="Genomic_DNA"/>
</dbReference>
<name>D7NCC4_9BACT</name>
<sequence length="60" mass="6999">MKHKKFELKTSETTIASYNATYDGYLQFCDDMGNEPREENSEDYSEWLDIAQSEGGFYVD</sequence>
<reference evidence="1 2" key="1">
    <citation type="submission" date="2010-02" db="EMBL/GenBank/DDBJ databases">
        <title>The Genome Sequence of Prevotella oris strain C735.</title>
        <authorList>
            <consortium name="The Broad Institute Genome Sequencing Platform"/>
            <person name="Ward D."/>
            <person name="Feldgarden M."/>
            <person name="Earl A."/>
            <person name="Young S.K."/>
            <person name="Zeng Q."/>
            <person name="Koehrsen M."/>
            <person name="Alvarado L."/>
            <person name="Berlin A."/>
            <person name="Bochicchio J."/>
            <person name="Borenstein D."/>
            <person name="Chapman S.B."/>
            <person name="Chen Z."/>
            <person name="Engels R."/>
            <person name="Freedman E."/>
            <person name="Gellesch M."/>
            <person name="Goldberg J."/>
            <person name="Griggs A."/>
            <person name="Gujja S."/>
            <person name="Heilman E."/>
            <person name="Heiman D."/>
            <person name="Hepburn T."/>
            <person name="Howarth C."/>
            <person name="Jen D."/>
            <person name="Larson L."/>
            <person name="Mehta T."/>
            <person name="Park D."/>
            <person name="Pearson M."/>
            <person name="Roberts A."/>
            <person name="Saif S."/>
            <person name="Shea T."/>
            <person name="Shenoy N."/>
            <person name="Sisk P."/>
            <person name="Stolte C."/>
            <person name="Sykes S."/>
            <person name="Thomson T."/>
            <person name="Walk T."/>
            <person name="White J."/>
            <person name="Yandava C."/>
            <person name="Sibley C.D."/>
            <person name="Field T.R."/>
            <person name="Grinwis M."/>
            <person name="Eshaghurshan C.S."/>
            <person name="Surette M.G."/>
            <person name="Haas B."/>
            <person name="Nusbaum C."/>
            <person name="Birren B."/>
        </authorList>
    </citation>
    <scope>NUCLEOTIDE SEQUENCE [LARGE SCALE GENOMIC DNA]</scope>
    <source>
        <strain evidence="1 2">C735</strain>
    </source>
</reference>
<organism evidence="1 2">
    <name type="scientific">Segatella oris C735</name>
    <dbReference type="NCBI Taxonomy" id="563008"/>
    <lineage>
        <taxon>Bacteria</taxon>
        <taxon>Pseudomonadati</taxon>
        <taxon>Bacteroidota</taxon>
        <taxon>Bacteroidia</taxon>
        <taxon>Bacteroidales</taxon>
        <taxon>Prevotellaceae</taxon>
        <taxon>Segatella</taxon>
    </lineage>
</organism>
<evidence type="ECO:0000313" key="1">
    <source>
        <dbReference type="EMBL" id="EFI48812.1"/>
    </source>
</evidence>
<dbReference type="HOGENOM" id="CLU_2937852_0_0_10"/>
<keyword evidence="2" id="KW-1185">Reference proteome</keyword>
<proteinExistence type="predicted"/>
<protein>
    <submittedName>
        <fullName evidence="1">Uncharacterized protein</fullName>
    </submittedName>
</protein>
<evidence type="ECO:0000313" key="2">
    <source>
        <dbReference type="Proteomes" id="UP000003805"/>
    </source>
</evidence>
<dbReference type="Proteomes" id="UP000003805">
    <property type="component" value="Unassembled WGS sequence"/>
</dbReference>